<comment type="subunit">
    <text evidence="4">Monomer. Interacts with the flagellar basal bodies.</text>
</comment>
<dbReference type="InterPro" id="IPR009875">
    <property type="entry name" value="PilZ_domain"/>
</dbReference>
<comment type="subcellular location">
    <subcellularLocation>
        <location evidence="4">Bacterial flagellum basal body</location>
    </subcellularLocation>
</comment>
<comment type="similarity">
    <text evidence="4">Belongs to the YcgR family.</text>
</comment>
<evidence type="ECO:0000256" key="1">
    <source>
        <dbReference type="ARBA" id="ARBA00022636"/>
    </source>
</evidence>
<accession>A0A410GD38</accession>
<dbReference type="OrthoDB" id="5572581at2"/>
<dbReference type="Pfam" id="PF07238">
    <property type="entry name" value="PilZ"/>
    <property type="match status" value="1"/>
</dbReference>
<dbReference type="GO" id="GO:0071973">
    <property type="term" value="P:bacterial-type flagellum-dependent cell motility"/>
    <property type="evidence" value="ECO:0007669"/>
    <property type="project" value="UniProtKB-UniRule"/>
</dbReference>
<evidence type="ECO:0000313" key="7">
    <source>
        <dbReference type="EMBL" id="QAA94174.1"/>
    </source>
</evidence>
<keyword evidence="3 4" id="KW-0975">Bacterial flagellum</keyword>
<name>A0A410GD38_9BURK</name>
<comment type="function">
    <text evidence="4">Acts as a flagellar brake, regulating swimming and swarming in a bis-(3'-5') cyclic diguanylic acid (c-di-GMP)-dependent manner. Binds 1 c-di-GMP dimer per subunit. Increasing levels of c-di-GMP lead to decreased motility.</text>
</comment>
<dbReference type="GO" id="GO:0035438">
    <property type="term" value="F:cyclic-di-GMP binding"/>
    <property type="evidence" value="ECO:0007669"/>
    <property type="project" value="UniProtKB-UniRule"/>
</dbReference>
<evidence type="ECO:0000259" key="5">
    <source>
        <dbReference type="Pfam" id="PF07238"/>
    </source>
</evidence>
<evidence type="ECO:0000256" key="2">
    <source>
        <dbReference type="ARBA" id="ARBA00022741"/>
    </source>
</evidence>
<proteinExistence type="inferred from homology"/>
<evidence type="ECO:0000259" key="6">
    <source>
        <dbReference type="Pfam" id="PF07317"/>
    </source>
</evidence>
<gene>
    <name evidence="4" type="primary">ycgR</name>
    <name evidence="7" type="ORF">CKA81_10285</name>
</gene>
<dbReference type="EMBL" id="CP022987">
    <property type="protein sequence ID" value="QAA94174.1"/>
    <property type="molecule type" value="Genomic_DNA"/>
</dbReference>
<dbReference type="Proteomes" id="UP000283474">
    <property type="component" value="Chromosome"/>
</dbReference>
<protein>
    <recommendedName>
        <fullName evidence="4">Flagellar brake protein YcgR</fullName>
    </recommendedName>
    <alternativeName>
        <fullName evidence="4">Cyclic di-GMP binding protein YcgR</fullName>
    </alternativeName>
</protein>
<feature type="domain" description="Type III secretion system flagellar brake protein YcgR PilZN" evidence="6">
    <location>
        <begin position="16"/>
        <end position="122"/>
    </location>
</feature>
<sequence length="253" mass="28572">MSIATTPSMDDHEDRYTVTSRLEIQSLLRSVQRKNSLLRMHVKGRLVAIITTILEIDTATNSLIVDNSSDEEFNRRITTAGTVCFETYLDKIRIDFSTDEIHNCVQDGRPALRLAIPTTLTRVQRRDSYRVETPVTDMPRCTFTIDTADGPARTTLDVMDISAGGICVVDNMHRLDNAKGATYPECKLNLPEFGDVIATLRVTRSLDDVGANNKERRLLGCKFVSLSNPMQMQVHSYIDMVERKLNAKRRGFE</sequence>
<dbReference type="InterPro" id="IPR012349">
    <property type="entry name" value="Split_barrel_FMN-bd"/>
</dbReference>
<evidence type="ECO:0000313" key="8">
    <source>
        <dbReference type="Proteomes" id="UP000283474"/>
    </source>
</evidence>
<dbReference type="GO" id="GO:0009425">
    <property type="term" value="C:bacterial-type flagellum basal body"/>
    <property type="evidence" value="ECO:0007669"/>
    <property type="project" value="UniProtKB-SubCell"/>
</dbReference>
<dbReference type="HAMAP" id="MF_01457">
    <property type="entry name" value="YcgR"/>
    <property type="match status" value="1"/>
</dbReference>
<evidence type="ECO:0000256" key="3">
    <source>
        <dbReference type="ARBA" id="ARBA00023143"/>
    </source>
</evidence>
<dbReference type="KEGG" id="pus:CKA81_10285"/>
<feature type="domain" description="PilZ" evidence="5">
    <location>
        <begin position="124"/>
        <end position="238"/>
    </location>
</feature>
<dbReference type="InterPro" id="IPR009926">
    <property type="entry name" value="T3SS_YcgR_PilZN"/>
</dbReference>
<dbReference type="Gene3D" id="2.30.110.10">
    <property type="entry name" value="Electron Transport, Fmn-binding Protein, Chain A"/>
    <property type="match status" value="1"/>
</dbReference>
<dbReference type="RefSeq" id="WP_128355178.1">
    <property type="nucleotide sequence ID" value="NZ_CP022987.1"/>
</dbReference>
<dbReference type="InterPro" id="IPR023787">
    <property type="entry name" value="T3SS_YcgR"/>
</dbReference>
<dbReference type="AlphaFoldDB" id="A0A410GD38"/>
<reference evidence="7 8" key="1">
    <citation type="submission" date="2017-08" db="EMBL/GenBank/DDBJ databases">
        <authorList>
            <person name="Park S.-J."/>
            <person name="Kim H."/>
        </authorList>
    </citation>
    <scope>NUCLEOTIDE SEQUENCE [LARGE SCALE GENOMIC DNA]</scope>
    <source>
        <strain evidence="8">ye3</strain>
    </source>
</reference>
<dbReference type="Gene3D" id="2.40.10.220">
    <property type="entry name" value="predicted glycosyltransferase like domains"/>
    <property type="match status" value="1"/>
</dbReference>
<keyword evidence="2 4" id="KW-0547">Nucleotide-binding</keyword>
<evidence type="ECO:0000256" key="4">
    <source>
        <dbReference type="HAMAP-Rule" id="MF_01457"/>
    </source>
</evidence>
<keyword evidence="8" id="KW-1185">Reference proteome</keyword>
<organism evidence="7 8">
    <name type="scientific">Pollutimonas thiosulfatoxidans</name>
    <dbReference type="NCBI Taxonomy" id="2028345"/>
    <lineage>
        <taxon>Bacteria</taxon>
        <taxon>Pseudomonadati</taxon>
        <taxon>Pseudomonadota</taxon>
        <taxon>Betaproteobacteria</taxon>
        <taxon>Burkholderiales</taxon>
        <taxon>Alcaligenaceae</taxon>
        <taxon>Pollutimonas</taxon>
    </lineage>
</organism>
<dbReference type="GO" id="GO:0071945">
    <property type="term" value="P:regulation of bacterial-type flagellum-dependent cell motility by regulation of motor speed"/>
    <property type="evidence" value="ECO:0007669"/>
    <property type="project" value="UniProtKB-UniRule"/>
</dbReference>
<keyword evidence="1 4" id="KW-0973">c-di-GMP</keyword>
<dbReference type="Pfam" id="PF07317">
    <property type="entry name" value="PilZN"/>
    <property type="match status" value="1"/>
</dbReference>